<dbReference type="Gene3D" id="1.10.10.10">
    <property type="entry name" value="Winged helix-like DNA-binding domain superfamily/Winged helix DNA-binding domain"/>
    <property type="match status" value="1"/>
</dbReference>
<evidence type="ECO:0000256" key="1">
    <source>
        <dbReference type="ARBA" id="ARBA00009437"/>
    </source>
</evidence>
<protein>
    <submittedName>
        <fullName evidence="6">LysR family transcriptional regulator</fullName>
    </submittedName>
</protein>
<dbReference type="PANTHER" id="PTHR30537">
    <property type="entry name" value="HTH-TYPE TRANSCRIPTIONAL REGULATOR"/>
    <property type="match status" value="1"/>
</dbReference>
<keyword evidence="2" id="KW-0805">Transcription regulation</keyword>
<evidence type="ECO:0000256" key="3">
    <source>
        <dbReference type="ARBA" id="ARBA00023125"/>
    </source>
</evidence>
<comment type="similarity">
    <text evidence="1">Belongs to the LysR transcriptional regulatory family.</text>
</comment>
<dbReference type="Pfam" id="PF03466">
    <property type="entry name" value="LysR_substrate"/>
    <property type="match status" value="1"/>
</dbReference>
<proteinExistence type="inferred from homology"/>
<dbReference type="InterPro" id="IPR036388">
    <property type="entry name" value="WH-like_DNA-bd_sf"/>
</dbReference>
<dbReference type="EMBL" id="QJRY01000008">
    <property type="protein sequence ID" value="PYB70895.1"/>
    <property type="molecule type" value="Genomic_DNA"/>
</dbReference>
<feature type="domain" description="HTH lysR-type" evidence="5">
    <location>
        <begin position="12"/>
        <end position="64"/>
    </location>
</feature>
<dbReference type="PANTHER" id="PTHR30537:SF71">
    <property type="entry name" value="TRANSCRIPTIONAL REGULATORY PROTEIN"/>
    <property type="match status" value="1"/>
</dbReference>
<evidence type="ECO:0000259" key="5">
    <source>
        <dbReference type="PROSITE" id="PS50931"/>
    </source>
</evidence>
<keyword evidence="4" id="KW-0804">Transcription</keyword>
<accession>A0ABX5NMN9</accession>
<reference evidence="6 7" key="1">
    <citation type="submission" date="2018-06" db="EMBL/GenBank/DDBJ databases">
        <title>Rhizobium wuzhouense sp. nov., isolated from roots of Oryza officinalis.</title>
        <authorList>
            <person name="Yuan T."/>
        </authorList>
    </citation>
    <scope>NUCLEOTIDE SEQUENCE [LARGE SCALE GENOMIC DNA]</scope>
    <source>
        <strain evidence="6 7">W44</strain>
    </source>
</reference>
<keyword evidence="3" id="KW-0238">DNA-binding</keyword>
<dbReference type="PROSITE" id="PS50931">
    <property type="entry name" value="HTH_LYSR"/>
    <property type="match status" value="1"/>
</dbReference>
<dbReference type="Proteomes" id="UP000247536">
    <property type="component" value="Unassembled WGS sequence"/>
</dbReference>
<dbReference type="SUPFAM" id="SSF46785">
    <property type="entry name" value="Winged helix' DNA-binding domain"/>
    <property type="match status" value="1"/>
</dbReference>
<comment type="caution">
    <text evidence="6">The sequence shown here is derived from an EMBL/GenBank/DDBJ whole genome shotgun (WGS) entry which is preliminary data.</text>
</comment>
<evidence type="ECO:0000256" key="4">
    <source>
        <dbReference type="ARBA" id="ARBA00023163"/>
    </source>
</evidence>
<evidence type="ECO:0000313" key="6">
    <source>
        <dbReference type="EMBL" id="PYB70895.1"/>
    </source>
</evidence>
<organism evidence="6 7">
    <name type="scientific">Rhizobium wuzhouense</name>
    <dbReference type="NCBI Taxonomy" id="1986026"/>
    <lineage>
        <taxon>Bacteria</taxon>
        <taxon>Pseudomonadati</taxon>
        <taxon>Pseudomonadota</taxon>
        <taxon>Alphaproteobacteria</taxon>
        <taxon>Hyphomicrobiales</taxon>
        <taxon>Rhizobiaceae</taxon>
        <taxon>Rhizobium/Agrobacterium group</taxon>
        <taxon>Rhizobium</taxon>
    </lineage>
</organism>
<evidence type="ECO:0000256" key="2">
    <source>
        <dbReference type="ARBA" id="ARBA00023015"/>
    </source>
</evidence>
<evidence type="ECO:0000313" key="7">
    <source>
        <dbReference type="Proteomes" id="UP000247536"/>
    </source>
</evidence>
<keyword evidence="7" id="KW-1185">Reference proteome</keyword>
<dbReference type="Pfam" id="PF00126">
    <property type="entry name" value="HTH_1"/>
    <property type="match status" value="1"/>
</dbReference>
<gene>
    <name evidence="6" type="ORF">DMY87_20790</name>
</gene>
<dbReference type="SUPFAM" id="SSF53850">
    <property type="entry name" value="Periplasmic binding protein-like II"/>
    <property type="match status" value="1"/>
</dbReference>
<dbReference type="InterPro" id="IPR005119">
    <property type="entry name" value="LysR_subst-bd"/>
</dbReference>
<name>A0ABX5NMN9_9HYPH</name>
<dbReference type="Gene3D" id="3.40.190.290">
    <property type="match status" value="1"/>
</dbReference>
<dbReference type="RefSeq" id="WP_110793536.1">
    <property type="nucleotide sequence ID" value="NZ_QJRY01000008.1"/>
</dbReference>
<dbReference type="InterPro" id="IPR058163">
    <property type="entry name" value="LysR-type_TF_proteobact-type"/>
</dbReference>
<dbReference type="InterPro" id="IPR036390">
    <property type="entry name" value="WH_DNA-bd_sf"/>
</dbReference>
<dbReference type="InterPro" id="IPR000847">
    <property type="entry name" value="LysR_HTH_N"/>
</dbReference>
<sequence>MARADINRSGEMEVFVQVVERGGFSAAARQLRMTPSAISKLVARLEGRLGTRLVNRTTRKLLLTPEGQTFYEHSVRILADMDEAERRASSHDDPRGVIRINTSAAYGTHVLARILGRFLETYPGISVEVIQTDLVVDLLAEKADIAVRAGAMPSSSLRARKLGETPLVIVASPTYLEKHGVPKTAADLEQHCRLGFGYVRAVREWPVAEGDVIVEVPVAGRLSASDGEALRHFAIGGVGLAQLAHFTVAEDLKAGRLVTVLDSALTRRKEPFHAVYVGQGGHLPARIRTMLDYLAEHGRVF</sequence>